<feature type="transmembrane region" description="Helical" evidence="8">
    <location>
        <begin position="234"/>
        <end position="253"/>
    </location>
</feature>
<accession>A0A328U1E6</accession>
<feature type="transmembrane region" description="Helical" evidence="8">
    <location>
        <begin position="55"/>
        <end position="74"/>
    </location>
</feature>
<comment type="similarity">
    <text evidence="2">Belongs to the major facilitator superfamily. EmrB family.</text>
</comment>
<feature type="transmembrane region" description="Helical" evidence="8">
    <location>
        <begin position="172"/>
        <end position="191"/>
    </location>
</feature>
<dbReference type="OrthoDB" id="9816041at2"/>
<sequence>MSANQQTDVSSIKKGPILFIMILGAFLATLNQTVMSVATPELMKDFSISAATAQWLTTGYMLVNGVLIPITAYFMQRFTTRQLFQASMIIFLAGTIVSALAGTFPVLLTGRMIQAAGAGIIMPLLMNVILTLFPPEKRGAAMGMMGFAIIFAPAIGPTLAGYLLENYAWESMFYGMIPFAILVIVCGFIFLRNVSKRGDTKIDMLSVIFSTIGFGALLYGFSRAGSEGWSSAEVIWSIVAGVVSIALFTWRQLVSANPLLDLRAFRYNMFTLTTIINIAVTMVMYADMMLLPLYLQNARGYTALESGLLLLPGALVMGFLMPVAGRLFDRFGAKWLSVIGLIITIGTTIGFINLTDSTSYTYLVLMSTGRRIGMALLLMPVQTAGLNQLPNRLNAHGTAISNTIRQVAGAVGTSLLVTVMTSRTKTHMQDMIATGAAKDATQEHLIMEASIQGINDAYLVIVGIGIIGLLLSFFIKRVKQATEEESKAVLNRAS</sequence>
<evidence type="ECO:0000259" key="9">
    <source>
        <dbReference type="PROSITE" id="PS50850"/>
    </source>
</evidence>
<dbReference type="PROSITE" id="PS50850">
    <property type="entry name" value="MFS"/>
    <property type="match status" value="1"/>
</dbReference>
<protein>
    <submittedName>
        <fullName evidence="10">MFS transporter</fullName>
    </submittedName>
</protein>
<dbReference type="RefSeq" id="WP_112882107.1">
    <property type="nucleotide sequence ID" value="NZ_QLUW01000002.1"/>
</dbReference>
<feature type="transmembrane region" description="Helical" evidence="8">
    <location>
        <begin position="113"/>
        <end position="133"/>
    </location>
</feature>
<keyword evidence="3" id="KW-0813">Transport</keyword>
<evidence type="ECO:0000256" key="6">
    <source>
        <dbReference type="ARBA" id="ARBA00022989"/>
    </source>
</evidence>
<gene>
    <name evidence="10" type="ORF">DL346_10640</name>
</gene>
<feature type="transmembrane region" description="Helical" evidence="8">
    <location>
        <begin position="203"/>
        <end position="222"/>
    </location>
</feature>
<dbReference type="GO" id="GO:0022857">
    <property type="term" value="F:transmembrane transporter activity"/>
    <property type="evidence" value="ECO:0007669"/>
    <property type="project" value="InterPro"/>
</dbReference>
<comment type="subcellular location">
    <subcellularLocation>
        <location evidence="1">Cell membrane</location>
        <topology evidence="1">Multi-pass membrane protein</topology>
    </subcellularLocation>
</comment>
<dbReference type="Pfam" id="PF07690">
    <property type="entry name" value="MFS_1"/>
    <property type="match status" value="1"/>
</dbReference>
<keyword evidence="7 8" id="KW-0472">Membrane</keyword>
<evidence type="ECO:0000256" key="5">
    <source>
        <dbReference type="ARBA" id="ARBA00022692"/>
    </source>
</evidence>
<evidence type="ECO:0000256" key="1">
    <source>
        <dbReference type="ARBA" id="ARBA00004651"/>
    </source>
</evidence>
<keyword evidence="11" id="KW-1185">Reference proteome</keyword>
<feature type="transmembrane region" description="Helical" evidence="8">
    <location>
        <begin position="306"/>
        <end position="328"/>
    </location>
</feature>
<dbReference type="InterPro" id="IPR036259">
    <property type="entry name" value="MFS_trans_sf"/>
</dbReference>
<dbReference type="EMBL" id="QLUW01000002">
    <property type="protein sequence ID" value="RAP75882.1"/>
    <property type="molecule type" value="Genomic_DNA"/>
</dbReference>
<dbReference type="Gene3D" id="1.20.1250.20">
    <property type="entry name" value="MFS general substrate transporter like domains"/>
    <property type="match status" value="1"/>
</dbReference>
<evidence type="ECO:0000313" key="10">
    <source>
        <dbReference type="EMBL" id="RAP75882.1"/>
    </source>
</evidence>
<evidence type="ECO:0000256" key="2">
    <source>
        <dbReference type="ARBA" id="ARBA00008537"/>
    </source>
</evidence>
<evidence type="ECO:0000256" key="8">
    <source>
        <dbReference type="SAM" id="Phobius"/>
    </source>
</evidence>
<dbReference type="PRINTS" id="PR01036">
    <property type="entry name" value="TCRTETB"/>
</dbReference>
<dbReference type="InterPro" id="IPR020846">
    <property type="entry name" value="MFS_dom"/>
</dbReference>
<keyword evidence="6 8" id="KW-1133">Transmembrane helix</keyword>
<dbReference type="InterPro" id="IPR011701">
    <property type="entry name" value="MFS"/>
</dbReference>
<evidence type="ECO:0000313" key="11">
    <source>
        <dbReference type="Proteomes" id="UP000249260"/>
    </source>
</evidence>
<name>A0A328U1E6_9BACL</name>
<dbReference type="Gene3D" id="1.20.1720.10">
    <property type="entry name" value="Multidrug resistance protein D"/>
    <property type="match status" value="1"/>
</dbReference>
<feature type="transmembrane region" description="Helical" evidence="8">
    <location>
        <begin position="140"/>
        <end position="160"/>
    </location>
</feature>
<feature type="transmembrane region" description="Helical" evidence="8">
    <location>
        <begin position="16"/>
        <end position="35"/>
    </location>
</feature>
<dbReference type="NCBIfam" id="TIGR00711">
    <property type="entry name" value="efflux_EmrB"/>
    <property type="match status" value="1"/>
</dbReference>
<organism evidence="10 11">
    <name type="scientific">Paenibacillus montanisoli</name>
    <dbReference type="NCBI Taxonomy" id="2081970"/>
    <lineage>
        <taxon>Bacteria</taxon>
        <taxon>Bacillati</taxon>
        <taxon>Bacillota</taxon>
        <taxon>Bacilli</taxon>
        <taxon>Bacillales</taxon>
        <taxon>Paenibacillaceae</taxon>
        <taxon>Paenibacillus</taxon>
    </lineage>
</organism>
<evidence type="ECO:0000256" key="3">
    <source>
        <dbReference type="ARBA" id="ARBA00022448"/>
    </source>
</evidence>
<feature type="domain" description="Major facilitator superfamily (MFS) profile" evidence="9">
    <location>
        <begin position="17"/>
        <end position="480"/>
    </location>
</feature>
<dbReference type="CDD" id="cd17503">
    <property type="entry name" value="MFS_LmrB_MDR_like"/>
    <property type="match status" value="1"/>
</dbReference>
<reference evidence="10 11" key="1">
    <citation type="submission" date="2018-06" db="EMBL/GenBank/DDBJ databases">
        <title>Paenibacillus montanisoli sp. nov., isolated from mountain area soil.</title>
        <authorList>
            <person name="Wu M."/>
        </authorList>
    </citation>
    <scope>NUCLEOTIDE SEQUENCE [LARGE SCALE GENOMIC DNA]</scope>
    <source>
        <strain evidence="10 11">RA17</strain>
    </source>
</reference>
<dbReference type="GO" id="GO:0005886">
    <property type="term" value="C:plasma membrane"/>
    <property type="evidence" value="ECO:0007669"/>
    <property type="project" value="UniProtKB-SubCell"/>
</dbReference>
<dbReference type="PANTHER" id="PTHR42718:SF9">
    <property type="entry name" value="MAJOR FACILITATOR SUPERFAMILY MULTIDRUG TRANSPORTER MFSC"/>
    <property type="match status" value="1"/>
</dbReference>
<feature type="transmembrane region" description="Helical" evidence="8">
    <location>
        <begin position="86"/>
        <end position="107"/>
    </location>
</feature>
<dbReference type="InterPro" id="IPR004638">
    <property type="entry name" value="EmrB-like"/>
</dbReference>
<dbReference type="Proteomes" id="UP000249260">
    <property type="component" value="Unassembled WGS sequence"/>
</dbReference>
<dbReference type="SUPFAM" id="SSF103473">
    <property type="entry name" value="MFS general substrate transporter"/>
    <property type="match status" value="1"/>
</dbReference>
<proteinExistence type="inferred from homology"/>
<evidence type="ECO:0000256" key="4">
    <source>
        <dbReference type="ARBA" id="ARBA00022475"/>
    </source>
</evidence>
<feature type="transmembrane region" description="Helical" evidence="8">
    <location>
        <begin position="457"/>
        <end position="475"/>
    </location>
</feature>
<comment type="caution">
    <text evidence="10">The sequence shown here is derived from an EMBL/GenBank/DDBJ whole genome shotgun (WGS) entry which is preliminary data.</text>
</comment>
<feature type="transmembrane region" description="Helical" evidence="8">
    <location>
        <begin position="265"/>
        <end position="286"/>
    </location>
</feature>
<keyword evidence="5 8" id="KW-0812">Transmembrane</keyword>
<keyword evidence="4" id="KW-1003">Cell membrane</keyword>
<dbReference type="PANTHER" id="PTHR42718">
    <property type="entry name" value="MAJOR FACILITATOR SUPERFAMILY MULTIDRUG TRANSPORTER MFSC"/>
    <property type="match status" value="1"/>
</dbReference>
<feature type="transmembrane region" description="Helical" evidence="8">
    <location>
        <begin position="335"/>
        <end position="354"/>
    </location>
</feature>
<evidence type="ECO:0000256" key="7">
    <source>
        <dbReference type="ARBA" id="ARBA00023136"/>
    </source>
</evidence>
<dbReference type="AlphaFoldDB" id="A0A328U1E6"/>